<protein>
    <recommendedName>
        <fullName evidence="5">Amino acid permease-like protein</fullName>
    </recommendedName>
</protein>
<feature type="transmembrane region" description="Helical" evidence="2">
    <location>
        <begin position="59"/>
        <end position="79"/>
    </location>
</feature>
<feature type="transmembrane region" description="Helical" evidence="2">
    <location>
        <begin position="132"/>
        <end position="154"/>
    </location>
</feature>
<dbReference type="EMBL" id="BAABLK010000035">
    <property type="protein sequence ID" value="GAA5228159.1"/>
    <property type="molecule type" value="Genomic_DNA"/>
</dbReference>
<name>A0ABP9TSS5_9MICC</name>
<organism evidence="3 4">
    <name type="scientific">Paeniglutamicibacter antarcticus</name>
    <dbReference type="NCBI Taxonomy" id="494023"/>
    <lineage>
        <taxon>Bacteria</taxon>
        <taxon>Bacillati</taxon>
        <taxon>Actinomycetota</taxon>
        <taxon>Actinomycetes</taxon>
        <taxon>Micrococcales</taxon>
        <taxon>Micrococcaceae</taxon>
        <taxon>Paeniglutamicibacter</taxon>
    </lineage>
</organism>
<keyword evidence="2" id="KW-1133">Transmembrane helix</keyword>
<evidence type="ECO:0000256" key="2">
    <source>
        <dbReference type="SAM" id="Phobius"/>
    </source>
</evidence>
<evidence type="ECO:0008006" key="5">
    <source>
        <dbReference type="Google" id="ProtNLM"/>
    </source>
</evidence>
<gene>
    <name evidence="3" type="ORF">GCM10025778_26920</name>
</gene>
<reference evidence="4" key="1">
    <citation type="journal article" date="2019" name="Int. J. Syst. Evol. Microbiol.">
        <title>The Global Catalogue of Microorganisms (GCM) 10K type strain sequencing project: providing services to taxonomists for standard genome sequencing and annotation.</title>
        <authorList>
            <consortium name="The Broad Institute Genomics Platform"/>
            <consortium name="The Broad Institute Genome Sequencing Center for Infectious Disease"/>
            <person name="Wu L."/>
            <person name="Ma J."/>
        </authorList>
    </citation>
    <scope>NUCLEOTIDE SEQUENCE [LARGE SCALE GENOMIC DNA]</scope>
    <source>
        <strain evidence="4">JCM 18952</strain>
    </source>
</reference>
<dbReference type="PANTHER" id="PTHR43243:SF4">
    <property type="entry name" value="CATIONIC AMINO ACID TRANSPORTER 4"/>
    <property type="match status" value="1"/>
</dbReference>
<proteinExistence type="predicted"/>
<evidence type="ECO:0000313" key="4">
    <source>
        <dbReference type="Proteomes" id="UP001501257"/>
    </source>
</evidence>
<evidence type="ECO:0000313" key="3">
    <source>
        <dbReference type="EMBL" id="GAA5228159.1"/>
    </source>
</evidence>
<keyword evidence="1" id="KW-0813">Transport</keyword>
<comment type="caution">
    <text evidence="3">The sequence shown here is derived from an EMBL/GenBank/DDBJ whole genome shotgun (WGS) entry which is preliminary data.</text>
</comment>
<dbReference type="Gene3D" id="1.20.1740.10">
    <property type="entry name" value="Amino acid/polyamine transporter I"/>
    <property type="match status" value="1"/>
</dbReference>
<keyword evidence="2" id="KW-0812">Transmembrane</keyword>
<dbReference type="PANTHER" id="PTHR43243">
    <property type="entry name" value="INNER MEMBRANE TRANSPORTER YGJI-RELATED"/>
    <property type="match status" value="1"/>
</dbReference>
<sequence>MARGAHKATGLVWVGEFLYFVAAEESSGKFLCQPVQSFLADAAEPARALDRSLTTWDPMIMGGAVAVGAGSFSVGARAAANFSGPTVTLPFVMAALTCAMAIMCHAGFATAIPVAGSPYVFSQARMGELGAWIIGWNLIFELFTAVAVIAKYWGYLPHRILPARGSTPFTHY</sequence>
<dbReference type="Proteomes" id="UP001501257">
    <property type="component" value="Unassembled WGS sequence"/>
</dbReference>
<feature type="transmembrane region" description="Helical" evidence="2">
    <location>
        <begin position="91"/>
        <end position="112"/>
    </location>
</feature>
<keyword evidence="2" id="KW-0472">Membrane</keyword>
<keyword evidence="4" id="KW-1185">Reference proteome</keyword>
<evidence type="ECO:0000256" key="1">
    <source>
        <dbReference type="ARBA" id="ARBA00022448"/>
    </source>
</evidence>
<accession>A0ABP9TSS5</accession>